<dbReference type="EMBL" id="CP032364">
    <property type="protein sequence ID" value="AYA99318.1"/>
    <property type="molecule type" value="Genomic_DNA"/>
</dbReference>
<evidence type="ECO:0000313" key="2">
    <source>
        <dbReference type="Proteomes" id="UP000265562"/>
    </source>
</evidence>
<reference evidence="1 2" key="1">
    <citation type="submission" date="2018-09" db="EMBL/GenBank/DDBJ databases">
        <title>Genome sequencing of Lachnoanaerobaculum umeaense DSM 23576.</title>
        <authorList>
            <person name="Kook J.-K."/>
            <person name="Park S.-N."/>
            <person name="Lim Y.K."/>
        </authorList>
    </citation>
    <scope>NUCLEOTIDE SEQUENCE [LARGE SCALE GENOMIC DNA]</scope>
    <source>
        <strain evidence="2">DSM 23576 \ CCUG 58757</strain>
    </source>
</reference>
<proteinExistence type="predicted"/>
<evidence type="ECO:0000313" key="1">
    <source>
        <dbReference type="EMBL" id="AYA99318.1"/>
    </source>
</evidence>
<dbReference type="Proteomes" id="UP000265562">
    <property type="component" value="Chromosome"/>
</dbReference>
<dbReference type="KEGG" id="lua:D4A81_04830"/>
<name>A0A385PYS6_9FIRM</name>
<protein>
    <submittedName>
        <fullName evidence="1">Uncharacterized protein</fullName>
    </submittedName>
</protein>
<dbReference type="RefSeq" id="WP_111526114.1">
    <property type="nucleotide sequence ID" value="NZ_CP032364.1"/>
</dbReference>
<accession>A0A385PYS6</accession>
<keyword evidence="2" id="KW-1185">Reference proteome</keyword>
<gene>
    <name evidence="1" type="ORF">D4A81_04830</name>
</gene>
<organism evidence="1 2">
    <name type="scientific">Lachnoanaerobaculum umeaense</name>
    <dbReference type="NCBI Taxonomy" id="617123"/>
    <lineage>
        <taxon>Bacteria</taxon>
        <taxon>Bacillati</taxon>
        <taxon>Bacillota</taxon>
        <taxon>Clostridia</taxon>
        <taxon>Lachnospirales</taxon>
        <taxon>Lachnospiraceae</taxon>
        <taxon>Lachnoanaerobaculum</taxon>
    </lineage>
</organism>
<sequence>MNKITDIFEEFEKMSGQVVITHGEETLKIAKKLSGLLARLPICLADNNRLVHLMKDQLVTAEREQFLAGFDLGLKMADVFKEDRRSK</sequence>
<dbReference type="AlphaFoldDB" id="A0A385PYS6"/>